<evidence type="ECO:0000256" key="2">
    <source>
        <dbReference type="ARBA" id="ARBA00010992"/>
    </source>
</evidence>
<dbReference type="PRINTS" id="PR00171">
    <property type="entry name" value="SUGRTRNSPORT"/>
</dbReference>
<feature type="domain" description="Major facilitator superfamily (MFS) profile" evidence="9">
    <location>
        <begin position="34"/>
        <end position="427"/>
    </location>
</feature>
<proteinExistence type="inferred from homology"/>
<comment type="similarity">
    <text evidence="2">Belongs to the major facilitator superfamily. Sugar transporter (TC 2.A.1.1) family.</text>
</comment>
<organism evidence="10 11">
    <name type="scientific">Brassica napus</name>
    <name type="common">Rape</name>
    <dbReference type="NCBI Taxonomy" id="3708"/>
    <lineage>
        <taxon>Eukaryota</taxon>
        <taxon>Viridiplantae</taxon>
        <taxon>Streptophyta</taxon>
        <taxon>Embryophyta</taxon>
        <taxon>Tracheophyta</taxon>
        <taxon>Spermatophyta</taxon>
        <taxon>Magnoliopsida</taxon>
        <taxon>eudicotyledons</taxon>
        <taxon>Gunneridae</taxon>
        <taxon>Pentapetalae</taxon>
        <taxon>rosids</taxon>
        <taxon>malvids</taxon>
        <taxon>Brassicales</taxon>
        <taxon>Brassicaceae</taxon>
        <taxon>Brassiceae</taxon>
        <taxon>Brassica</taxon>
    </lineage>
</organism>
<feature type="transmembrane region" description="Helical" evidence="8">
    <location>
        <begin position="302"/>
        <end position="325"/>
    </location>
</feature>
<dbReference type="EMBL" id="JAGKQM010000006">
    <property type="protein sequence ID" value="KAH0923541.1"/>
    <property type="molecule type" value="Genomic_DNA"/>
</dbReference>
<name>A0ABQ8D535_BRANA</name>
<feature type="transmembrane region" description="Helical" evidence="8">
    <location>
        <begin position="405"/>
        <end position="423"/>
    </location>
</feature>
<evidence type="ECO:0000256" key="6">
    <source>
        <dbReference type="ARBA" id="ARBA00022989"/>
    </source>
</evidence>
<feature type="transmembrane region" description="Helical" evidence="8">
    <location>
        <begin position="99"/>
        <end position="117"/>
    </location>
</feature>
<accession>A0ABQ8D535</accession>
<dbReference type="InterPro" id="IPR050549">
    <property type="entry name" value="MFS_Trehalose_Transporter"/>
</dbReference>
<dbReference type="PANTHER" id="PTHR48021:SF61">
    <property type="entry name" value="SUGAR TRANSPORTER ERD6-LIKE 17-RELATED"/>
    <property type="match status" value="1"/>
</dbReference>
<feature type="transmembrane region" description="Helical" evidence="8">
    <location>
        <begin position="337"/>
        <end position="360"/>
    </location>
</feature>
<evidence type="ECO:0000256" key="1">
    <source>
        <dbReference type="ARBA" id="ARBA00004141"/>
    </source>
</evidence>
<dbReference type="InterPro" id="IPR036259">
    <property type="entry name" value="MFS_trans_sf"/>
</dbReference>
<keyword evidence="6 8" id="KW-1133">Transmembrane helix</keyword>
<feature type="transmembrane region" description="Helical" evidence="8">
    <location>
        <begin position="27"/>
        <end position="51"/>
    </location>
</feature>
<evidence type="ECO:0000256" key="5">
    <source>
        <dbReference type="ARBA" id="ARBA00022692"/>
    </source>
</evidence>
<keyword evidence="7 8" id="KW-0472">Membrane</keyword>
<evidence type="ECO:0000256" key="7">
    <source>
        <dbReference type="ARBA" id="ARBA00023136"/>
    </source>
</evidence>
<dbReference type="PANTHER" id="PTHR48021">
    <property type="match status" value="1"/>
</dbReference>
<evidence type="ECO:0000256" key="8">
    <source>
        <dbReference type="SAM" id="Phobius"/>
    </source>
</evidence>
<feature type="transmembrane region" description="Helical" evidence="8">
    <location>
        <begin position="372"/>
        <end position="393"/>
    </location>
</feature>
<feature type="transmembrane region" description="Helical" evidence="8">
    <location>
        <begin position="271"/>
        <end position="295"/>
    </location>
</feature>
<evidence type="ECO:0000313" key="10">
    <source>
        <dbReference type="EMBL" id="KAH0923541.1"/>
    </source>
</evidence>
<dbReference type="InterPro" id="IPR044775">
    <property type="entry name" value="MFS_ERD6/Tret1-like"/>
</dbReference>
<keyword evidence="11" id="KW-1185">Reference proteome</keyword>
<protein>
    <recommendedName>
        <fullName evidence="9">Major facilitator superfamily (MFS) profile domain-containing protein</fullName>
    </recommendedName>
</protein>
<dbReference type="PROSITE" id="PS00216">
    <property type="entry name" value="SUGAR_TRANSPORT_1"/>
    <property type="match status" value="1"/>
</dbReference>
<dbReference type="InterPro" id="IPR003663">
    <property type="entry name" value="Sugar/inositol_transpt"/>
</dbReference>
<feature type="transmembrane region" description="Helical" evidence="8">
    <location>
        <begin position="184"/>
        <end position="203"/>
    </location>
</feature>
<evidence type="ECO:0000259" key="9">
    <source>
        <dbReference type="PROSITE" id="PS50850"/>
    </source>
</evidence>
<keyword evidence="4" id="KW-0762">Sugar transport</keyword>
<dbReference type="SUPFAM" id="SSF103473">
    <property type="entry name" value="MFS general substrate transporter"/>
    <property type="match status" value="1"/>
</dbReference>
<comment type="subcellular location">
    <subcellularLocation>
        <location evidence="1">Membrane</location>
        <topology evidence="1">Multi-pass membrane protein</topology>
    </subcellularLocation>
</comment>
<evidence type="ECO:0000313" key="11">
    <source>
        <dbReference type="Proteomes" id="UP000824890"/>
    </source>
</evidence>
<dbReference type="CDD" id="cd17358">
    <property type="entry name" value="MFS_GLUT6_8_Class3_like"/>
    <property type="match status" value="1"/>
</dbReference>
<dbReference type="InterPro" id="IPR005829">
    <property type="entry name" value="Sugar_transporter_CS"/>
</dbReference>
<dbReference type="InterPro" id="IPR005828">
    <property type="entry name" value="MFS_sugar_transport-like"/>
</dbReference>
<feature type="transmembrane region" description="Helical" evidence="8">
    <location>
        <begin position="63"/>
        <end position="87"/>
    </location>
</feature>
<keyword evidence="3" id="KW-0813">Transport</keyword>
<dbReference type="Pfam" id="PF00083">
    <property type="entry name" value="Sugar_tr"/>
    <property type="match status" value="1"/>
</dbReference>
<dbReference type="Proteomes" id="UP000824890">
    <property type="component" value="Unassembled WGS sequence"/>
</dbReference>
<reference evidence="10 11" key="1">
    <citation type="submission" date="2021-05" db="EMBL/GenBank/DDBJ databases">
        <title>Genome Assembly of Synthetic Allotetraploid Brassica napus Reveals Homoeologous Exchanges between Subgenomes.</title>
        <authorList>
            <person name="Davis J.T."/>
        </authorList>
    </citation>
    <scope>NUCLEOTIDE SEQUENCE [LARGE SCALE GENOMIC DNA]</scope>
    <source>
        <strain evidence="11">cv. Da-Ae</strain>
        <tissue evidence="10">Seedling</tissue>
    </source>
</reference>
<dbReference type="Gene3D" id="1.20.1250.20">
    <property type="entry name" value="MFS general substrate transporter like domains"/>
    <property type="match status" value="2"/>
</dbReference>
<evidence type="ECO:0000256" key="3">
    <source>
        <dbReference type="ARBA" id="ARBA00022448"/>
    </source>
</evidence>
<keyword evidence="5 8" id="KW-0812">Transmembrane</keyword>
<comment type="caution">
    <text evidence="10">The sequence shown here is derived from an EMBL/GenBank/DDBJ whole genome shotgun (WGS) entry which is preliminary data.</text>
</comment>
<dbReference type="PROSITE" id="PS50850">
    <property type="entry name" value="MFS"/>
    <property type="match status" value="1"/>
</dbReference>
<evidence type="ECO:0000256" key="4">
    <source>
        <dbReference type="ARBA" id="ARBA00022597"/>
    </source>
</evidence>
<sequence length="448" mass="48433">MVVEEERSMEEGLLKLKNQNDTSHCRITACVILSTFVAVCGSFSFGVAVGYTSGAEIGIMQDMGLSIAEFSAFGSFSTLGAAVGALFSGKMAIMLGRRGTMWVSNILCITGWLSIAFAKDVLWLDFGRISSGIGIGLISYVVPVYIAEITPKHVRGTFTFSNQLLQNAGVSMVYFCGNFLDWRMMALLGALPCGIQAIGLFFVPESPRWLAKVGTEKELENSLLRLRGRDADISHEASEIQVGIGLMLIQQFSGSAAVISYASTIFRKAGFSVAIGSTMLGLFMIPKAMIGLILVDKWGRRPLLLTSACGMSITCMLLGLAFALQQKMQLLPELTPVFTFICVTLYIATYAIGVGGLPWVIMSEIFPINIKVTAGSLVTLASWSSSSIVTYAFNFLFEWSTQGTFYIFGAIGGGALLFIWLLVPETKGLSLEEIQISLTGQPDEISHM</sequence>
<dbReference type="InterPro" id="IPR020846">
    <property type="entry name" value="MFS_dom"/>
</dbReference>
<gene>
    <name evidence="10" type="ORF">HID58_023559</name>
</gene>